<evidence type="ECO:0000313" key="2">
    <source>
        <dbReference type="Proteomes" id="UP000577697"/>
    </source>
</evidence>
<dbReference type="Proteomes" id="UP000577697">
    <property type="component" value="Unassembled WGS sequence"/>
</dbReference>
<reference evidence="1 2" key="1">
    <citation type="submission" date="2020-08" db="EMBL/GenBank/DDBJ databases">
        <title>Genomic Encyclopedia of Type Strains, Phase IV (KMG-IV): sequencing the most valuable type-strain genomes for metagenomic binning, comparative biology and taxonomic classification.</title>
        <authorList>
            <person name="Goeker M."/>
        </authorList>
    </citation>
    <scope>NUCLEOTIDE SEQUENCE [LARGE SCALE GENOMIC DNA]</scope>
    <source>
        <strain evidence="1 2">DSM 10368</strain>
    </source>
</reference>
<comment type="caution">
    <text evidence="1">The sequence shown here is derived from an EMBL/GenBank/DDBJ whole genome shotgun (WGS) entry which is preliminary data.</text>
</comment>
<evidence type="ECO:0000313" key="1">
    <source>
        <dbReference type="EMBL" id="MBB3704455.1"/>
    </source>
</evidence>
<accession>A0ABR6H1R2</accession>
<sequence>MHGDRKRRKNLFGQIARHVELSAAEFQQVAIGHGSVAQKHASQLQCHGPALCLVDQCLDLRFVELDPGHGQQVLGLSGRETQVGCLQIGELTIQLHGRNRQSRLRSRDDQQSEVSRLWRKQQPRQRRIVFLALGEMIVVEEQVERTAQSLQLGQDDPQNMLLRQAGIILSSRWENVGRSENSEQSEQEMGAVAIVAIERCPGRLMASFA</sequence>
<protein>
    <submittedName>
        <fullName evidence="1">Uncharacterized protein</fullName>
    </submittedName>
</protein>
<name>A0ABR6H1R2_AMIAI</name>
<keyword evidence="2" id="KW-1185">Reference proteome</keyword>
<proteinExistence type="predicted"/>
<organism evidence="1 2">
    <name type="scientific">Aminobacter aminovorans</name>
    <name type="common">Chelatobacter heintzii</name>
    <dbReference type="NCBI Taxonomy" id="83263"/>
    <lineage>
        <taxon>Bacteria</taxon>
        <taxon>Pseudomonadati</taxon>
        <taxon>Pseudomonadota</taxon>
        <taxon>Alphaproteobacteria</taxon>
        <taxon>Hyphomicrobiales</taxon>
        <taxon>Phyllobacteriaceae</taxon>
        <taxon>Aminobacter</taxon>
    </lineage>
</organism>
<dbReference type="EMBL" id="JACICB010000002">
    <property type="protein sequence ID" value="MBB3704455.1"/>
    <property type="molecule type" value="Genomic_DNA"/>
</dbReference>
<dbReference type="RefSeq" id="WP_183194883.1">
    <property type="nucleotide sequence ID" value="NZ_JACICB010000002.1"/>
</dbReference>
<gene>
    <name evidence="1" type="ORF">FHS67_000758</name>
</gene>